<name>A0AC59YPZ1_RANTA</name>
<gene>
    <name evidence="1" type="ORF">MRATA1EN22A_LOCUS8958</name>
</gene>
<protein>
    <submittedName>
        <fullName evidence="1">Uncharacterized protein</fullName>
    </submittedName>
</protein>
<reference evidence="1" key="1">
    <citation type="submission" date="2023-05" db="EMBL/GenBank/DDBJ databases">
        <authorList>
            <consortium name="ELIXIR-Norway"/>
        </authorList>
    </citation>
    <scope>NUCLEOTIDE SEQUENCE</scope>
</reference>
<organism evidence="1 2">
    <name type="scientific">Rangifer tarandus platyrhynchus</name>
    <name type="common">Svalbard reindeer</name>
    <dbReference type="NCBI Taxonomy" id="3082113"/>
    <lineage>
        <taxon>Eukaryota</taxon>
        <taxon>Metazoa</taxon>
        <taxon>Chordata</taxon>
        <taxon>Craniata</taxon>
        <taxon>Vertebrata</taxon>
        <taxon>Euteleostomi</taxon>
        <taxon>Mammalia</taxon>
        <taxon>Eutheria</taxon>
        <taxon>Laurasiatheria</taxon>
        <taxon>Artiodactyla</taxon>
        <taxon>Ruminantia</taxon>
        <taxon>Pecora</taxon>
        <taxon>Cervidae</taxon>
        <taxon>Odocoileinae</taxon>
        <taxon>Rangifer</taxon>
    </lineage>
</organism>
<dbReference type="Proteomes" id="UP001162501">
    <property type="component" value="Chromosome 2"/>
</dbReference>
<dbReference type="EMBL" id="OX596086">
    <property type="protein sequence ID" value="CAM9892564.1"/>
    <property type="molecule type" value="Genomic_DNA"/>
</dbReference>
<sequence>DAQVGARESERPVKVREAHGSGSASTPVRTACRTVVRTACRTVVRTYQLPRGFKKCHLLRSPDALCLLLRAPKQRN</sequence>
<accession>A0AC59YPZ1</accession>
<feature type="non-terminal residue" evidence="1">
    <location>
        <position position="1"/>
    </location>
</feature>
<reference evidence="1" key="2">
    <citation type="submission" date="2025-03" db="EMBL/GenBank/DDBJ databases">
        <authorList>
            <consortium name="ELIXIR-Norway"/>
            <consortium name="Elixir Norway"/>
        </authorList>
    </citation>
    <scope>NUCLEOTIDE SEQUENCE</scope>
</reference>
<evidence type="ECO:0000313" key="2">
    <source>
        <dbReference type="Proteomes" id="UP001162501"/>
    </source>
</evidence>
<proteinExistence type="predicted"/>
<evidence type="ECO:0000313" key="1">
    <source>
        <dbReference type="EMBL" id="CAM9892564.1"/>
    </source>
</evidence>